<dbReference type="Gene3D" id="3.80.10.10">
    <property type="entry name" value="Ribonuclease Inhibitor"/>
    <property type="match status" value="1"/>
</dbReference>
<dbReference type="OrthoDB" id="722566at2759"/>
<dbReference type="RefSeq" id="XP_010934854.1">
    <property type="nucleotide sequence ID" value="XM_010936552.2"/>
</dbReference>
<proteinExistence type="predicted"/>
<dbReference type="Proteomes" id="UP000504607">
    <property type="component" value="Chromosome 12"/>
</dbReference>
<dbReference type="InParanoid" id="A0A6I9S7V5"/>
<evidence type="ECO:0000313" key="1">
    <source>
        <dbReference type="Proteomes" id="UP000504607"/>
    </source>
</evidence>
<dbReference type="AlphaFoldDB" id="A0A6I9S7V5"/>
<name>A0A6I9S7V5_ELAGV</name>
<sequence length="172" mass="19807">MSSFGDPDVLVEMGKKCKNFSQLKVMGSIDMRFDSKIAGARKLKVLSLRCCVVTKEALLLILYDMAHLEVLNIAHCLIIDGPEPQVSARPPAQIIKKLDQMILEKASRLRAFFHSKDYDTCIACKWVIDDVGIMRWYWYKDWFWRQDEVSVLDLGYHGNLFDEHCASKGFEV</sequence>
<keyword evidence="1" id="KW-1185">Reference proteome</keyword>
<evidence type="ECO:0000313" key="2">
    <source>
        <dbReference type="RefSeq" id="XP_010934854.1"/>
    </source>
</evidence>
<accession>A0A6I9S7V5</accession>
<dbReference type="SUPFAM" id="SSF52047">
    <property type="entry name" value="RNI-like"/>
    <property type="match status" value="1"/>
</dbReference>
<dbReference type="InterPro" id="IPR032675">
    <property type="entry name" value="LRR_dom_sf"/>
</dbReference>
<protein>
    <submittedName>
        <fullName evidence="2">F-box/LRR-repeat protein At3g48880-like</fullName>
    </submittedName>
</protein>
<gene>
    <name evidence="2" type="primary">LOC105054910</name>
</gene>
<organism evidence="1 2">
    <name type="scientific">Elaeis guineensis var. tenera</name>
    <name type="common">Oil palm</name>
    <dbReference type="NCBI Taxonomy" id="51953"/>
    <lineage>
        <taxon>Eukaryota</taxon>
        <taxon>Viridiplantae</taxon>
        <taxon>Streptophyta</taxon>
        <taxon>Embryophyta</taxon>
        <taxon>Tracheophyta</taxon>
        <taxon>Spermatophyta</taxon>
        <taxon>Magnoliopsida</taxon>
        <taxon>Liliopsida</taxon>
        <taxon>Arecaceae</taxon>
        <taxon>Arecoideae</taxon>
        <taxon>Cocoseae</taxon>
        <taxon>Elaeidinae</taxon>
        <taxon>Elaeis</taxon>
    </lineage>
</organism>
<reference evidence="2" key="1">
    <citation type="submission" date="2025-08" db="UniProtKB">
        <authorList>
            <consortium name="RefSeq"/>
        </authorList>
    </citation>
    <scope>IDENTIFICATION</scope>
</reference>